<feature type="transmembrane region" description="Helical" evidence="1">
    <location>
        <begin position="151"/>
        <end position="177"/>
    </location>
</feature>
<feature type="transmembrane region" description="Helical" evidence="1">
    <location>
        <begin position="277"/>
        <end position="293"/>
    </location>
</feature>
<evidence type="ECO:0000313" key="2">
    <source>
        <dbReference type="EMBL" id="QIL48741.1"/>
    </source>
</evidence>
<evidence type="ECO:0000313" key="3">
    <source>
        <dbReference type="Proteomes" id="UP000501747"/>
    </source>
</evidence>
<keyword evidence="3" id="KW-1185">Reference proteome</keyword>
<dbReference type="RefSeq" id="WP_166034874.1">
    <property type="nucleotide sequence ID" value="NZ_CP049887.1"/>
</dbReference>
<name>A0A6G8AUH8_9ENTE</name>
<gene>
    <name evidence="2" type="ORF">G7082_09600</name>
</gene>
<dbReference type="GO" id="GO:0005886">
    <property type="term" value="C:plasma membrane"/>
    <property type="evidence" value="ECO:0007669"/>
    <property type="project" value="UniProtKB-SubCell"/>
</dbReference>
<dbReference type="PANTHER" id="PTHR37305:SF1">
    <property type="entry name" value="MEMBRANE PROTEIN"/>
    <property type="match status" value="1"/>
</dbReference>
<keyword evidence="1" id="KW-1133">Transmembrane helix</keyword>
<proteinExistence type="predicted"/>
<accession>A0A6G8AUH8</accession>
<evidence type="ECO:0000256" key="1">
    <source>
        <dbReference type="SAM" id="Phobius"/>
    </source>
</evidence>
<reference evidence="2 3" key="1">
    <citation type="submission" date="2020-03" db="EMBL/GenBank/DDBJ databases">
        <title>Vagococcus sp. nov., isolated from beetles.</title>
        <authorList>
            <person name="Hyun D.-W."/>
            <person name="Bae J.-W."/>
        </authorList>
    </citation>
    <scope>NUCLEOTIDE SEQUENCE [LARGE SCALE GENOMIC DNA]</scope>
    <source>
        <strain evidence="2 3">HDW17B</strain>
    </source>
</reference>
<dbReference type="PANTHER" id="PTHR37305">
    <property type="entry name" value="INTEGRAL MEMBRANE PROTEIN-RELATED"/>
    <property type="match status" value="1"/>
</dbReference>
<dbReference type="EMBL" id="CP049887">
    <property type="protein sequence ID" value="QIL48741.1"/>
    <property type="molecule type" value="Genomic_DNA"/>
</dbReference>
<keyword evidence="1" id="KW-0812">Transmembrane</keyword>
<feature type="transmembrane region" description="Helical" evidence="1">
    <location>
        <begin position="239"/>
        <end position="265"/>
    </location>
</feature>
<feature type="transmembrane region" description="Helical" evidence="1">
    <location>
        <begin position="104"/>
        <end position="125"/>
    </location>
</feature>
<sequence length="294" mass="34429">MKSIFKGETLKFFYSKVWLFWELIILIFSLFLMLSMDKGYNWQKDLLNENQQIEQNLNMTHEELKINDKNDQDILKWKINEKYLSKDNNSIDKNGFISYISNLFSVKGLGLLIIIFPIIFSVGIAKEFENKTIDFVLISPHKRKEFYWGKLLSNFTVIILFLISVLLINMVIGYFYFDRYQFSDTVFFINKNKIVETSATSYMINSLLRSLPYYFVYSFIGFCLAITTRSTVLSLTITLFFALLGNQISGLIPIKNGMIFILPAITDLTNYIDSPTYIQYLDINLWIILLIMIA</sequence>
<dbReference type="Pfam" id="PF12679">
    <property type="entry name" value="ABC2_membrane_2"/>
    <property type="match status" value="1"/>
</dbReference>
<feature type="transmembrane region" description="Helical" evidence="1">
    <location>
        <begin position="12"/>
        <end position="34"/>
    </location>
</feature>
<keyword evidence="1" id="KW-0472">Membrane</keyword>
<dbReference type="AlphaFoldDB" id="A0A6G8AUH8"/>
<dbReference type="Proteomes" id="UP000501747">
    <property type="component" value="Chromosome"/>
</dbReference>
<dbReference type="KEGG" id="vhy:G7082_09600"/>
<protein>
    <submittedName>
        <fullName evidence="2">ABC transporter permease subunit</fullName>
    </submittedName>
</protein>
<feature type="transmembrane region" description="Helical" evidence="1">
    <location>
        <begin position="211"/>
        <end position="227"/>
    </location>
</feature>
<dbReference type="GO" id="GO:0140359">
    <property type="term" value="F:ABC-type transporter activity"/>
    <property type="evidence" value="ECO:0007669"/>
    <property type="project" value="InterPro"/>
</dbReference>
<organism evidence="2 3">
    <name type="scientific">Vagococcus hydrophili</name>
    <dbReference type="NCBI Taxonomy" id="2714947"/>
    <lineage>
        <taxon>Bacteria</taxon>
        <taxon>Bacillati</taxon>
        <taxon>Bacillota</taxon>
        <taxon>Bacilli</taxon>
        <taxon>Lactobacillales</taxon>
        <taxon>Enterococcaceae</taxon>
        <taxon>Vagococcus</taxon>
    </lineage>
</organism>